<dbReference type="InterPro" id="IPR041577">
    <property type="entry name" value="RT_RNaseH_2"/>
</dbReference>
<dbReference type="InterPro" id="IPR043502">
    <property type="entry name" value="DNA/RNA_pol_sf"/>
</dbReference>
<organism evidence="2">
    <name type="scientific">Sesamum latifolium</name>
    <dbReference type="NCBI Taxonomy" id="2727402"/>
    <lineage>
        <taxon>Eukaryota</taxon>
        <taxon>Viridiplantae</taxon>
        <taxon>Streptophyta</taxon>
        <taxon>Embryophyta</taxon>
        <taxon>Tracheophyta</taxon>
        <taxon>Spermatophyta</taxon>
        <taxon>Magnoliopsida</taxon>
        <taxon>eudicotyledons</taxon>
        <taxon>Gunneridae</taxon>
        <taxon>Pentapetalae</taxon>
        <taxon>asterids</taxon>
        <taxon>lamiids</taxon>
        <taxon>Lamiales</taxon>
        <taxon>Pedaliaceae</taxon>
        <taxon>Sesamum</taxon>
    </lineage>
</organism>
<sequence length="123" mass="13876">MDMSLPKSIKEVQKLARRLAALNRFILRSADKGLPFFKILRSVATFGWNKTSQEAFDELERYLVSPPLLTKPMIGETLYLYLAVSESAVSLVFVQEEKGNTGRCIMLAKYCKAPNLDTLKSKS</sequence>
<name>A0AAW2VDB6_9LAMI</name>
<gene>
    <name evidence="2" type="ORF">Slati_2896100</name>
</gene>
<comment type="caution">
    <text evidence="2">The sequence shown here is derived from an EMBL/GenBank/DDBJ whole genome shotgun (WGS) entry which is preliminary data.</text>
</comment>
<reference evidence="2" key="2">
    <citation type="journal article" date="2024" name="Plant">
        <title>Genomic evolution and insights into agronomic trait innovations of Sesamum species.</title>
        <authorList>
            <person name="Miao H."/>
            <person name="Wang L."/>
            <person name="Qu L."/>
            <person name="Liu H."/>
            <person name="Sun Y."/>
            <person name="Le M."/>
            <person name="Wang Q."/>
            <person name="Wei S."/>
            <person name="Zheng Y."/>
            <person name="Lin W."/>
            <person name="Duan Y."/>
            <person name="Cao H."/>
            <person name="Xiong S."/>
            <person name="Wang X."/>
            <person name="Wei L."/>
            <person name="Li C."/>
            <person name="Ma Q."/>
            <person name="Ju M."/>
            <person name="Zhao R."/>
            <person name="Li G."/>
            <person name="Mu C."/>
            <person name="Tian Q."/>
            <person name="Mei H."/>
            <person name="Zhang T."/>
            <person name="Gao T."/>
            <person name="Zhang H."/>
        </authorList>
    </citation>
    <scope>NUCLEOTIDE SEQUENCE</scope>
    <source>
        <strain evidence="2">KEN1</strain>
    </source>
</reference>
<dbReference type="Pfam" id="PF17919">
    <property type="entry name" value="RT_RNaseH_2"/>
    <property type="match status" value="1"/>
</dbReference>
<dbReference type="InterPro" id="IPR043128">
    <property type="entry name" value="Rev_trsase/Diguanyl_cyclase"/>
</dbReference>
<dbReference type="SUPFAM" id="SSF56672">
    <property type="entry name" value="DNA/RNA polymerases"/>
    <property type="match status" value="1"/>
</dbReference>
<protein>
    <recommendedName>
        <fullName evidence="1">Reverse transcriptase/retrotransposon-derived protein RNase H-like domain-containing protein</fullName>
    </recommendedName>
</protein>
<reference evidence="2" key="1">
    <citation type="submission" date="2020-06" db="EMBL/GenBank/DDBJ databases">
        <authorList>
            <person name="Li T."/>
            <person name="Hu X."/>
            <person name="Zhang T."/>
            <person name="Song X."/>
            <person name="Zhang H."/>
            <person name="Dai N."/>
            <person name="Sheng W."/>
            <person name="Hou X."/>
            <person name="Wei L."/>
        </authorList>
    </citation>
    <scope>NUCLEOTIDE SEQUENCE</scope>
    <source>
        <strain evidence="2">KEN1</strain>
        <tissue evidence="2">Leaf</tissue>
    </source>
</reference>
<accession>A0AAW2VDB6</accession>
<dbReference type="AlphaFoldDB" id="A0AAW2VDB6"/>
<dbReference type="Gene3D" id="3.30.70.270">
    <property type="match status" value="1"/>
</dbReference>
<dbReference type="EMBL" id="JACGWN010000010">
    <property type="protein sequence ID" value="KAL0427213.1"/>
    <property type="molecule type" value="Genomic_DNA"/>
</dbReference>
<evidence type="ECO:0000259" key="1">
    <source>
        <dbReference type="Pfam" id="PF17919"/>
    </source>
</evidence>
<feature type="domain" description="Reverse transcriptase/retrotransposon-derived protein RNase H-like" evidence="1">
    <location>
        <begin position="48"/>
        <end position="106"/>
    </location>
</feature>
<proteinExistence type="predicted"/>
<evidence type="ECO:0000313" key="2">
    <source>
        <dbReference type="EMBL" id="KAL0427213.1"/>
    </source>
</evidence>